<evidence type="ECO:0000256" key="2">
    <source>
        <dbReference type="ARBA" id="ARBA00022722"/>
    </source>
</evidence>
<dbReference type="EMBL" id="JBGORX010000011">
    <property type="protein sequence ID" value="MFJ1269967.1"/>
    <property type="molecule type" value="Genomic_DNA"/>
</dbReference>
<dbReference type="SUPFAM" id="SSF54060">
    <property type="entry name" value="His-Me finger endonucleases"/>
    <property type="match status" value="1"/>
</dbReference>
<keyword evidence="4" id="KW-0732">Signal</keyword>
<evidence type="ECO:0000256" key="4">
    <source>
        <dbReference type="SAM" id="SignalP"/>
    </source>
</evidence>
<evidence type="ECO:0000256" key="1">
    <source>
        <dbReference type="ARBA" id="ARBA00006429"/>
    </source>
</evidence>
<sequence>MRYLIYIFLFCSSLVFADSPNSFAQAKKIVTQLFEAHPRTIYCGCSFEGKTVDLNSCGMQEAVNKKRAHRTEVEHMMAAEHFGQQFKCWREPICLDKQGRAFKGRKCCQKSDERYRHIEAELYNLAIESGVINQARSNYRFGVLPQLEDYLGCSIKIDKSSRRVEPSDDSKGMVARAYLFMSEHYTLPLSKQQEQLFRAWNKQFPPTAWEYQWASQVAQIEGYPNPYITEWGKGSTYVKR</sequence>
<proteinExistence type="inferred from homology"/>
<evidence type="ECO:0000313" key="6">
    <source>
        <dbReference type="Proteomes" id="UP001615550"/>
    </source>
</evidence>
<comment type="similarity">
    <text evidence="1">Belongs to the EndA/NucM nuclease family.</text>
</comment>
<dbReference type="RefSeq" id="WP_400188779.1">
    <property type="nucleotide sequence ID" value="NZ_JBGORX010000011.1"/>
</dbReference>
<protein>
    <submittedName>
        <fullName evidence="5">Endonuclease</fullName>
    </submittedName>
</protein>
<accession>A0ABW8DB61</accession>
<dbReference type="PANTHER" id="PTHR33607:SF2">
    <property type="entry name" value="ENDONUCLEASE-1"/>
    <property type="match status" value="1"/>
</dbReference>
<comment type="caution">
    <text evidence="5">The sequence shown here is derived from an EMBL/GenBank/DDBJ whole genome shotgun (WGS) entry which is preliminary data.</text>
</comment>
<keyword evidence="2" id="KW-0540">Nuclease</keyword>
<feature type="signal peptide" evidence="4">
    <location>
        <begin position="1"/>
        <end position="17"/>
    </location>
</feature>
<organism evidence="5 6">
    <name type="scientific">Legionella lytica</name>
    <dbReference type="NCBI Taxonomy" id="96232"/>
    <lineage>
        <taxon>Bacteria</taxon>
        <taxon>Pseudomonadati</taxon>
        <taxon>Pseudomonadota</taxon>
        <taxon>Gammaproteobacteria</taxon>
        <taxon>Legionellales</taxon>
        <taxon>Legionellaceae</taxon>
        <taxon>Legionella</taxon>
    </lineage>
</organism>
<dbReference type="GO" id="GO:0004519">
    <property type="term" value="F:endonuclease activity"/>
    <property type="evidence" value="ECO:0007669"/>
    <property type="project" value="UniProtKB-KW"/>
</dbReference>
<dbReference type="InterPro" id="IPR044925">
    <property type="entry name" value="His-Me_finger_sf"/>
</dbReference>
<name>A0ABW8DB61_9GAMM</name>
<feature type="chain" id="PRO_5047306977" evidence="4">
    <location>
        <begin position="18"/>
        <end position="240"/>
    </location>
</feature>
<keyword evidence="5" id="KW-0255">Endonuclease</keyword>
<evidence type="ECO:0000256" key="3">
    <source>
        <dbReference type="ARBA" id="ARBA00022801"/>
    </source>
</evidence>
<gene>
    <name evidence="5" type="ORF">ACD661_15520</name>
</gene>
<keyword evidence="6" id="KW-1185">Reference proteome</keyword>
<dbReference type="Pfam" id="PF04231">
    <property type="entry name" value="Endonuclease_1"/>
    <property type="match status" value="1"/>
</dbReference>
<keyword evidence="3" id="KW-0378">Hydrolase</keyword>
<evidence type="ECO:0000313" key="5">
    <source>
        <dbReference type="EMBL" id="MFJ1269967.1"/>
    </source>
</evidence>
<reference evidence="5 6" key="1">
    <citation type="submission" date="2024-08" db="EMBL/GenBank/DDBJ databases">
        <title>Draft Genome Sequence of Legionella lytica strain DSB2004, Isolated From a Fire Sprinkler System.</title>
        <authorList>
            <person name="Everhart A.D."/>
            <person name="Kidane D.T."/>
            <person name="Farone A.L."/>
            <person name="Farone M.B."/>
        </authorList>
    </citation>
    <scope>NUCLEOTIDE SEQUENCE [LARGE SCALE GENOMIC DNA]</scope>
    <source>
        <strain evidence="5 6">DSB2004</strain>
    </source>
</reference>
<dbReference type="PANTHER" id="PTHR33607">
    <property type="entry name" value="ENDONUCLEASE-1"/>
    <property type="match status" value="1"/>
</dbReference>
<dbReference type="InterPro" id="IPR007346">
    <property type="entry name" value="Endonuclease-I"/>
</dbReference>
<dbReference type="Proteomes" id="UP001615550">
    <property type="component" value="Unassembled WGS sequence"/>
</dbReference>